<comment type="caution">
    <text evidence="26">The sequence shown here is derived from an EMBL/GenBank/DDBJ whole genome shotgun (WGS) entry which is preliminary data.</text>
</comment>
<keyword evidence="5" id="KW-0677">Repeat</keyword>
<comment type="subcellular location">
    <subcellularLocation>
        <location evidence="1">Cytoplasm</location>
        <location evidence="1">Cytoskeleton</location>
        <location evidence="1">Cilium axoneme</location>
    </subcellularLocation>
</comment>
<dbReference type="InterPro" id="IPR041589">
    <property type="entry name" value="DNAH3_AAA_lid_1"/>
</dbReference>
<dbReference type="FunFam" id="1.20.920.20:FF:000001">
    <property type="entry name" value="dynein heavy chain 2, axonemal"/>
    <property type="match status" value="1"/>
</dbReference>
<feature type="coiled-coil region" evidence="14">
    <location>
        <begin position="3418"/>
        <end position="3452"/>
    </location>
</feature>
<dbReference type="VEuPathDB" id="GiardiaDB:GMRT_10479"/>
<dbReference type="GO" id="GO:0007018">
    <property type="term" value="P:microtubule-based movement"/>
    <property type="evidence" value="ECO:0007669"/>
    <property type="project" value="InterPro"/>
</dbReference>
<evidence type="ECO:0000259" key="21">
    <source>
        <dbReference type="Pfam" id="PF12781"/>
    </source>
</evidence>
<dbReference type="FunFam" id="1.20.140.100:FF:000001">
    <property type="entry name" value="dynein heavy chain 17, axonemal"/>
    <property type="match status" value="1"/>
</dbReference>
<evidence type="ECO:0000256" key="9">
    <source>
        <dbReference type="ARBA" id="ARBA00023054"/>
    </source>
</evidence>
<dbReference type="FunFam" id="1.10.8.710:FF:000004">
    <property type="entry name" value="Dynein axonemal heavy chain 6"/>
    <property type="match status" value="1"/>
</dbReference>
<evidence type="ECO:0000256" key="14">
    <source>
        <dbReference type="SAM" id="Coils"/>
    </source>
</evidence>
<feature type="domain" description="Dynein heavy chain hydrolytic ATP-binding dynein motor region" evidence="18">
    <location>
        <begin position="1759"/>
        <end position="2096"/>
    </location>
</feature>
<dbReference type="GO" id="GO:0008569">
    <property type="term" value="F:minus-end-directed microtubule motor activity"/>
    <property type="evidence" value="ECO:0007669"/>
    <property type="project" value="InterPro"/>
</dbReference>
<dbReference type="GO" id="GO:0005524">
    <property type="term" value="F:ATP binding"/>
    <property type="evidence" value="ECO:0007669"/>
    <property type="project" value="UniProtKB-KW"/>
</dbReference>
<keyword evidence="27" id="KW-1185">Reference proteome</keyword>
<dbReference type="FunFam" id="3.40.50.300:FF:000049">
    <property type="entry name" value="Dynein, axonemal, heavy chain 5"/>
    <property type="match status" value="1"/>
</dbReference>
<evidence type="ECO:0000256" key="12">
    <source>
        <dbReference type="ARBA" id="ARBA00023212"/>
    </source>
</evidence>
<dbReference type="FunFam" id="3.40.50.300:FF:000063">
    <property type="entry name" value="dynein heavy chain 6, axonemal"/>
    <property type="match status" value="1"/>
</dbReference>
<feature type="region of interest" description="Disordered" evidence="15">
    <location>
        <begin position="2954"/>
        <end position="2975"/>
    </location>
</feature>
<dbReference type="Gene3D" id="1.10.8.1220">
    <property type="match status" value="1"/>
</dbReference>
<feature type="domain" description="Dynein heavy chain coiled coil stalk" evidence="19">
    <location>
        <begin position="3375"/>
        <end position="3704"/>
    </location>
</feature>
<evidence type="ECO:0000259" key="23">
    <source>
        <dbReference type="Pfam" id="PF17857"/>
    </source>
</evidence>
<organism evidence="26 27">
    <name type="scientific">Giardia muris</name>
    <dbReference type="NCBI Taxonomy" id="5742"/>
    <lineage>
        <taxon>Eukaryota</taxon>
        <taxon>Metamonada</taxon>
        <taxon>Diplomonadida</taxon>
        <taxon>Hexamitidae</taxon>
        <taxon>Giardiinae</taxon>
        <taxon>Giardia</taxon>
    </lineage>
</organism>
<dbReference type="FunFam" id="3.10.490.20:FF:000009">
    <property type="entry name" value="Dynein heavy chain 4"/>
    <property type="match status" value="1"/>
</dbReference>
<dbReference type="Gene3D" id="1.20.58.1120">
    <property type="match status" value="1"/>
</dbReference>
<evidence type="ECO:0000259" key="19">
    <source>
        <dbReference type="Pfam" id="PF12777"/>
    </source>
</evidence>
<evidence type="ECO:0000256" key="15">
    <source>
        <dbReference type="SAM" id="MobiDB-lite"/>
    </source>
</evidence>
<dbReference type="Proteomes" id="UP000315496">
    <property type="component" value="Chromosome 5"/>
</dbReference>
<dbReference type="Pfam" id="PF12777">
    <property type="entry name" value="MT"/>
    <property type="match status" value="1"/>
</dbReference>
<feature type="region of interest" description="Disordered" evidence="15">
    <location>
        <begin position="2631"/>
        <end position="2655"/>
    </location>
</feature>
<keyword evidence="4" id="KW-0493">Microtubule</keyword>
<evidence type="ECO:0000313" key="26">
    <source>
        <dbReference type="EMBL" id="TNJ26530.1"/>
    </source>
</evidence>
<feature type="region of interest" description="Disordered" evidence="15">
    <location>
        <begin position="1719"/>
        <end position="1738"/>
    </location>
</feature>
<evidence type="ECO:0000256" key="2">
    <source>
        <dbReference type="ARBA" id="ARBA00008887"/>
    </source>
</evidence>
<feature type="domain" description="Dynein heavy chain AAA lid" evidence="24">
    <location>
        <begin position="4413"/>
        <end position="4584"/>
    </location>
</feature>
<dbReference type="Pfam" id="PF17852">
    <property type="entry name" value="Dynein_AAA_lid"/>
    <property type="match status" value="1"/>
</dbReference>
<accession>A0A4Z1SLW1</accession>
<dbReference type="InterPro" id="IPR013602">
    <property type="entry name" value="Dynein_heavy_linker"/>
</dbReference>
<dbReference type="GO" id="GO:0051959">
    <property type="term" value="F:dynein light intermediate chain binding"/>
    <property type="evidence" value="ECO:0007669"/>
    <property type="project" value="InterPro"/>
</dbReference>
<dbReference type="PANTHER" id="PTHR46961">
    <property type="entry name" value="DYNEIN HEAVY CHAIN 1, AXONEMAL-LIKE PROTEIN"/>
    <property type="match status" value="1"/>
</dbReference>
<dbReference type="GO" id="GO:0005930">
    <property type="term" value="C:axoneme"/>
    <property type="evidence" value="ECO:0007669"/>
    <property type="project" value="UniProtKB-SubCell"/>
</dbReference>
<dbReference type="FunFam" id="3.40.50.300:FF:000153">
    <property type="entry name" value="Dynein axonemal heavy chain 1"/>
    <property type="match status" value="1"/>
</dbReference>
<reference evidence="26 27" key="1">
    <citation type="submission" date="2019-05" db="EMBL/GenBank/DDBJ databases">
        <title>The compact genome of Giardia muris reveals important steps in the evolution of intestinal protozoan parasites.</title>
        <authorList>
            <person name="Xu F."/>
            <person name="Jimenez-Gonzalez A."/>
            <person name="Einarsson E."/>
            <person name="Astvaldsson A."/>
            <person name="Peirasmaki D."/>
            <person name="Eckmann L."/>
            <person name="Andersson J.O."/>
            <person name="Svard S.G."/>
            <person name="Jerlstrom-Hultqvist J."/>
        </authorList>
    </citation>
    <scope>NUCLEOTIDE SEQUENCE [LARGE SCALE GENOMIC DNA]</scope>
    <source>
        <strain evidence="26 27">Roberts-Thomson</strain>
    </source>
</reference>
<evidence type="ECO:0000256" key="10">
    <source>
        <dbReference type="ARBA" id="ARBA00023069"/>
    </source>
</evidence>
<comment type="similarity">
    <text evidence="2">Belongs to the dynein heavy chain family.</text>
</comment>
<dbReference type="Gene3D" id="1.20.140.100">
    <property type="entry name" value="Dynein heavy chain, N-terminal domain 2"/>
    <property type="match status" value="1"/>
</dbReference>
<feature type="compositionally biased region" description="Polar residues" evidence="15">
    <location>
        <begin position="1722"/>
        <end position="1732"/>
    </location>
</feature>
<dbReference type="InterPro" id="IPR024317">
    <property type="entry name" value="Dynein_heavy_chain_D4_dom"/>
</dbReference>
<dbReference type="GO" id="GO:0045505">
    <property type="term" value="F:dynein intermediate chain binding"/>
    <property type="evidence" value="ECO:0007669"/>
    <property type="project" value="InterPro"/>
</dbReference>
<keyword evidence="8" id="KW-0243">Dynein</keyword>
<feature type="domain" description="Dynein heavy chain linker" evidence="17">
    <location>
        <begin position="1155"/>
        <end position="1582"/>
    </location>
</feature>
<dbReference type="Pfam" id="PF18199">
    <property type="entry name" value="Dynein_C"/>
    <property type="match status" value="1"/>
</dbReference>
<evidence type="ECO:0000256" key="13">
    <source>
        <dbReference type="ARBA" id="ARBA00023273"/>
    </source>
</evidence>
<name>A0A4Z1SLW1_GIAMU</name>
<evidence type="ECO:0000259" key="25">
    <source>
        <dbReference type="Pfam" id="PF18199"/>
    </source>
</evidence>
<evidence type="ECO:0000256" key="7">
    <source>
        <dbReference type="ARBA" id="ARBA00022840"/>
    </source>
</evidence>
<dbReference type="InterPro" id="IPR043157">
    <property type="entry name" value="Dynein_AAA1S"/>
</dbReference>
<evidence type="ECO:0000256" key="3">
    <source>
        <dbReference type="ARBA" id="ARBA00022490"/>
    </source>
</evidence>
<feature type="region of interest" description="Disordered" evidence="15">
    <location>
        <begin position="1496"/>
        <end position="1540"/>
    </location>
</feature>
<dbReference type="Pfam" id="PF12775">
    <property type="entry name" value="AAA_7"/>
    <property type="match status" value="2"/>
</dbReference>
<evidence type="ECO:0000256" key="11">
    <source>
        <dbReference type="ARBA" id="ARBA00023175"/>
    </source>
</evidence>
<dbReference type="Gene3D" id="1.10.8.720">
    <property type="entry name" value="Region D6 of dynein motor"/>
    <property type="match status" value="1"/>
</dbReference>
<feature type="domain" description="Dynein heavy chain AAA module D4" evidence="20">
    <location>
        <begin position="3078"/>
        <end position="3360"/>
    </location>
</feature>
<evidence type="ECO:0000256" key="4">
    <source>
        <dbReference type="ARBA" id="ARBA00022701"/>
    </source>
</evidence>
<dbReference type="InterPro" id="IPR041228">
    <property type="entry name" value="Dynein_C"/>
</dbReference>
<evidence type="ECO:0000256" key="1">
    <source>
        <dbReference type="ARBA" id="ARBA00004430"/>
    </source>
</evidence>
<protein>
    <submittedName>
        <fullName evidence="26">IAD-5 dynein heavy chain</fullName>
    </submittedName>
</protein>
<sequence length="4945" mass="549489">MPVPTSEKQGGGPGRAHAEAILELERSSRMAPHLPHEYYVFDEQDYAPYDHDDVRPAHIAPAEETTVCACTRTQNTGEATLRGASGTLLHRLDMHSEKSLPAGTLGRTGPDLISAASRTLRPRNIETRKILDSEKLVAKMVSGSDVIAYFAGTPDKAVVKLVFCAPTTMPVDKVYDPYTLRVIDGDIAKKLPVYYTIAQNGVMRIVNQNVKSLRFYDLINGKNTIDPSSARDPTRDNQDQDFDIVGGGAVLQSATQPIFGESQGVHDERALDLSARLRRRKHFESTDPRILSDTIEADLVSAIHDDASEFVLLDRWILEASNFGILRNYTFFRHFYTVKALRQWIAFRKFGRYSRHRKMLTMGLFAARPHFLKTLSAISLILYDVRTLSAIDFYCKTNETAQKAAPTSPQASGKKENEEQHLLLTCAAQPLPAWRSAQIQIKRSTSEALDAASDGILDEVTALCAELRRRATDDDELEQAKVPLFMKQKLARTKAITVTKLEQLERQKAIRQAQDELLTIANFVKLCDYLCNEALLELVYSSTKALEDAIVSPPVERVGLVVSEIFFRPVPEGLRFEETDATGDVEFRPPLREIQTTILESITEVVSLCAQQTHLSQLASLREYFLLAGQPLPSTQSIIAIAAGDAALQTSITAIECATSDQIAKLEAFSKGYSQLYPIHAFLSTWDEEAYTARYLSALSCDPHVLLPDTLVAPISGKTIADIRSYLTTPPNLQNLPAEDRQVLEETYEHARSIYSTRPLERQIALFRQWSQMLSRMAANSSTGFAQLDARTLLQTLQPVPIMGLKAVENTALKILRNLVSACTSAFRTHLKVLSIEPRSLTEFCSYVKYVHSVDSEMEHFVSEVQLADDLIVMLASSNILQIAPPTNMFVIFDPQVSADDLLTSDTKLNPPVSGLGCRVSVADRTSVDTLHSDLQQLQARRAFAEQLIREQHYTMSSALKESLTSTINDAADIRLTLLSGSACDSNAEPRSVVAHIDELSSNLNEIAQKYKELVGESDVLVGWYTKDDPAAIGGDGKQSLKVLPGQTPTPSQLVCASNLENLNSLKDTIAQIRQDLELRSRLWKRMLEWRVFEDRIVVSSWVDTVVNSSADSETDGATPPTPEPTAPESEEPTDAPPLDSQEEEAAPVDPVVERFKHITAESSVNFINEVAKDANKFSRQLPDDSVANALKRAVTSMKQKSQLIQDLGNPHMKQRHWEKVFELLRPTAKDPSLLSYNSGFSLETLLDAGIIAKRSEVSTISVTATGERNIELSLGKIQGTWEGTMLALKEYPSRTGNTYYIISGVEELYQQLEDSTATLQAMAGSRFVAGIKSLIDAWDKRLSNFSEVLDEWCKLQQTWLYLESIFAPEDIRRQLPQESTDFMQIDSYWVTLMGTIHANPCVMTVINAGQPGTPLQDHDILREFTDANARLEIIQKRLEDYLESKRLAFPRFFFLSNDELLQILAQTTDANAVRPFLRKIFEAIGDIDISTPAPVVAPTFPTSSERDGASTGDGTRSSKDRRKRRSEAGEPPQTSPLLTAMISPEGERVDFITPVVPTGGLVEVWLTALEKEMVHTVRERMYHTLCTAPKEGESRRDWMFSHPAQCIMACGQAVWSAGVEEGLCKDEQSGDTQRGSMNAFAQSLMRQIEELVALTVSNLDSRQRGLISTLIVLEVHSRDVAASLLDPNSDSFCSSMYDFGWLKQLRYYWQLDAEKAAGPETASSRPTSSGSVPREQRGVQEVKGNLIIRQTNSMFTCGYEYMGISTRLVMTPLTDRCFITLTSALANFMGGAPQGPAGTGKTESTKDLAKAMCIQCLVFNCSEGLNVAAMGKFFIGLVMCGAWSCFDEFNRIEVEVLSVVAQQILCIQTAILRGVDRFLFNAGTSSDAGLEISVGNGDPSKKCGIFITMNPGYAGRVELPDNLKALFRPISMVVPDYSLIAEIILFSEGFTTAKVLSKKMVQLYKLSSEQLSHQSHYDFGMRAIKSVLVMAGGLRRKYEHLSEDVVLIRAMRDANLPKFLIDDIELFMGIVQDLFPGVQIPSVEHGELYEQITQILRNDGLQPSAEYTKKVIQIYDTHVIRHGLMTVGDTLTGKTVARDVLAQAITNIAGGIAESGGQSDEFCPVVQYVINSKAVTMPELYGEFNAVSHDWTDGLIAVTARKVIDPQNAHQKHWICFDSPVDALWIENLNTTLDDNKMICLANGERIRLHSKVNLFFEVADLSQASPATVSRCGMIYFASEFIGHENLFRSLLVDNQKCLLGKLLDLVCLEEFSLSLQELRGEAQILASSELRAGDEDEQNSGAASDLLQTTMASLPEPVGPQLAVSTYPPPLAKFQAFEAVLHKSVQVLATRVYTQLCYIYSKLIPYLRDNCREEMRTVDFQLAMSAYQLLESLIGERLAFAREKVAELTIQRRIQEQQRVSSRQKGRGGTDDVPVAERTALEVFLDKLPSLEIIANRANTGMAPVVSILLDQRVLFAVAWGLAGSACAEFRPKIDAFLRATLSSSGLSVPELSALSNAFPPATTSTGHPATIYDWRLDNQTRGYAVWDSGSLQTLFGQKRFDGSILKQGGSVFDMIIPTADFIRLCAVTQSLLRNGNNIFLCGATGTSKTSVVKTIFTRCIGNAELAKKGGDEKKAEEPREDEEVGGAAASNTAATVDETNYGLETALLNANTLEFPMSAQTRASAVEEAIVEKMDRKRKTLFCPANQRKAMFVFIDDATMPTPDTYGSQPPIEILRQIISEGGCYDRQKLQFRTLEGLQFLCASLPPGGGRNAVSRRFSGKFAVLACEEIAHQALITIFGNLLQGFITSDVEGKAFSLDIRKGLRQCVNFVVQLYENTRVDIRATPLKSHYSFNVRDIAKVIGGVFAVTPDEVPRLPDLAALLIHESYRVFRDRLVDAKDCETFDRVLITTAWRHFGKTVEAAEKGTSEGGETSAESRDEYVEIDFDQPEQASDGAQDGGQASDEQDAKGSLRSAEELAALRDRLTSWIGYPIACRDLLFGRWANSAGTIGDGVACPYRNLHGQDTDIKNCLTYYVDSVADAQEAEPPGSAGGKVDFAELMERAEKSDDSESVRLVMFQDAVLHFSRLFRILTQPQGHMLMIGLSGSGRRSLVRLAAFAVGARVIYPSASKLYGVNEFYEDLKRCMLASGCDNVPTILLLSESQLDANDTFLEILNGVLNGVTLPANLWKPDERERIMQRTLELLAAAEDEEDAGTKRAYLPHELWQLFYRTVRCNLHICLCLSPIGDALRRRLRMFPALNSCMTIDWFSAWQADALVAVALHEIAGIHPAFFSGEGIGGSESREDLGALTRKIAEACVRVHTIVESTSESYFQRTKTRIYVTPPLYLSFIRLFKVILAKSVGKMRLRQEILQSGLTKLTSTREQVSGMQQTLTDLQPVLAESIANTEQLLGNLSKETEEVNKVRAVVQVEEQEVAKIAAEAAEIKDDAQRDLDLALPAFNAAINSLKALNKNDISELKSFKSPPELVRYVMEAVCILLEMPKQDWETAQKLLGRTDFLQTLMNLDKDNIKAKTLRMLRKYTQNPDFDPAKVEKVSKAARSLCMWCKAIDIYAKVFAEIEPKREKLAKAEQVLAEQEAALSVKQKALAEIEAKLAGLQASYDESMAKRAKLEADIEETRVRLERAEKLITGLAGEYDAWSLGIKNISERLHTAIGDALLGAGFIAYLGSFSADERGGILNSWQSALGGIPFSDGFTLSDYPAVADPRQIRHWKENCTLPADQGSIESAIIALQATRFPLLIDPELQGVRFIRKLEEKKGLQLASGAALDTMMRTLENAIRLGSPVLVENLQDEVDGSIMSVLRRELVKKGGQYTIKLGDNEIEYNADFKLYLATRKRQPNYSPDVQSAASIVNMAVSSRGLEEQLLSLVVLVENESLEKAKDRVASQLADGQETLTQLQDKLLDMLANAQGNLLDDENLIEALQTSKATQKQIDEQVVSARQTALRVDALRERFRPVAIRGRILYEVIASLATLDAMYVYSLDFFKALFAKTLRKLRESNPMPASEEQDVGDEAQEEDPAAEQRLKLKVMTMVSAITEAAYGAICRGIFERHKRIFSFMIATSIQRTEGAISADEWNIFRATYLDERIPRVPDSFYVHLTDTLGYNPPATPFANIACLHDVLQCCLTHEEFMLSTREHQDEWKAFLSSDSLEGVLSRPKDTERDGASSFGPHVLTFIKTCSPFQRILLLKAINPNRLMFFLPFYIQDVLGDYYVDPPRFAFEQAYADTGFATPTVFILSAGTDPHAQLVSFAREKGMADNLHTLSLGQGQGAIAETLLGRSVLDGSWVCLQNCHLCLSWMTNLARFVEDLATMEADNCDSTGATINHRFRLFLTSMPSPRFPQSVLSSSIKISHEPPRGLKANVLLCYSNMQEEFHDVIEEQPLCSNHWHRLIFGVSFFYASLLERKRFGSVAYNNPYEFSIPDLEISRRFIRQYLIDNVEDLGLDTENPERPSSSSFLQKITDAVPYQTLQYMVGVIAFGGRVTDALDQRCITAILSYIINPQLFSDTPELFMEGNVARAERPYATPNPRLGLTSVIEWLSRDFPADAPPGLFGLHLNAELNYQKAEAKLILDSVLSMSPKDSSQAQEESQDSSRPPQEGNEEEESLSTTDREVLRISSELYKQIPPNLNLQSIRMPSHIHVLSNGEQIKMPSPLYAVLKQECERYNKLLAVARVAFRDVGRAIKGLAVMSVSLEDVYACALSNRLPAMLVEACYPTLKSLSAWIKDLVDRVEFIRAWVELRRTTGIDYHDSDFRWQIKGHIPRTFWMGAFFFPHGLLTALLQHHSRIEGLSIDTLAFQTDVLDETTVSKITSDTENVDGLVITGLFVESARWDSEANCLTEPIYGQIVTPLGPVWFQPKTAVDRTGTYATPLYTTMLRYGVLSTTGTSTNYVLNMHLPTKQDPKHWILRGAAAFIQRSD</sequence>
<dbReference type="InterPro" id="IPR042228">
    <property type="entry name" value="Dynein_linker_3"/>
</dbReference>
<dbReference type="EMBL" id="VDLU01000005">
    <property type="protein sequence ID" value="TNJ26530.1"/>
    <property type="molecule type" value="Genomic_DNA"/>
</dbReference>
<keyword evidence="12" id="KW-0206">Cytoskeleton</keyword>
<evidence type="ECO:0000256" key="8">
    <source>
        <dbReference type="ARBA" id="ARBA00023017"/>
    </source>
</evidence>
<dbReference type="Gene3D" id="1.10.8.710">
    <property type="match status" value="1"/>
</dbReference>
<keyword evidence="11" id="KW-0505">Motor protein</keyword>
<dbReference type="PANTHER" id="PTHR46961:SF8">
    <property type="entry name" value="DYNEIN AXONEMAL HEAVY CHAIN 7"/>
    <property type="match status" value="1"/>
</dbReference>
<dbReference type="InterPro" id="IPR024743">
    <property type="entry name" value="Dynein_HC_stalk"/>
</dbReference>
<dbReference type="Gene3D" id="1.20.920.20">
    <property type="match status" value="1"/>
</dbReference>
<keyword evidence="7" id="KW-0067">ATP-binding</keyword>
<dbReference type="Gene3D" id="3.40.50.300">
    <property type="entry name" value="P-loop containing nucleotide triphosphate hydrolases"/>
    <property type="match status" value="6"/>
</dbReference>
<dbReference type="Gene3D" id="1.10.287.2620">
    <property type="match status" value="1"/>
</dbReference>
<dbReference type="InterPro" id="IPR026983">
    <property type="entry name" value="DHC"/>
</dbReference>
<feature type="domain" description="Dynein heavy chain 3 AAA+ lid" evidence="23">
    <location>
        <begin position="2846"/>
        <end position="2920"/>
    </location>
</feature>
<feature type="region of interest" description="Disordered" evidence="15">
    <location>
        <begin position="4605"/>
        <end position="4636"/>
    </location>
</feature>
<dbReference type="Gene3D" id="3.20.180.20">
    <property type="entry name" value="Dynein heavy chain, N-terminal domain 2"/>
    <property type="match status" value="1"/>
</dbReference>
<feature type="domain" description="Dynein heavy chain AAA 5 extension" evidence="22">
    <location>
        <begin position="2470"/>
        <end position="2551"/>
    </location>
</feature>
<dbReference type="InterPro" id="IPR041466">
    <property type="entry name" value="Dynein_AAA5_ext"/>
</dbReference>
<feature type="domain" description="Dynein heavy chain ATP-binding dynein motor region" evidence="21">
    <location>
        <begin position="3734"/>
        <end position="3957"/>
    </location>
</feature>
<dbReference type="InterPro" id="IPR035706">
    <property type="entry name" value="AAA_9"/>
</dbReference>
<evidence type="ECO:0000259" key="18">
    <source>
        <dbReference type="Pfam" id="PF12774"/>
    </source>
</evidence>
<dbReference type="InterPro" id="IPR042219">
    <property type="entry name" value="AAA_lid_11_sf"/>
</dbReference>
<evidence type="ECO:0000256" key="6">
    <source>
        <dbReference type="ARBA" id="ARBA00022741"/>
    </source>
</evidence>
<dbReference type="Pfam" id="PF17857">
    <property type="entry name" value="AAA_lid_1"/>
    <property type="match status" value="1"/>
</dbReference>
<dbReference type="Gene3D" id="1.20.920.30">
    <property type="match status" value="1"/>
</dbReference>
<keyword evidence="6" id="KW-0547">Nucleotide-binding</keyword>
<evidence type="ECO:0000259" key="20">
    <source>
        <dbReference type="Pfam" id="PF12780"/>
    </source>
</evidence>
<dbReference type="InterPro" id="IPR027417">
    <property type="entry name" value="P-loop_NTPase"/>
</dbReference>
<dbReference type="OrthoDB" id="5593012at2759"/>
<dbReference type="Pfam" id="PF08393">
    <property type="entry name" value="DHC_N2"/>
    <property type="match status" value="1"/>
</dbReference>
<feature type="coiled-coil region" evidence="14">
    <location>
        <begin position="3583"/>
        <end position="3659"/>
    </location>
</feature>
<gene>
    <name evidence="26" type="ORF">GMRT_10479</name>
</gene>
<dbReference type="Pfam" id="PF03028">
    <property type="entry name" value="Dynein_heavy"/>
    <property type="match status" value="1"/>
</dbReference>
<dbReference type="Gene3D" id="1.20.1270.280">
    <property type="match status" value="1"/>
</dbReference>
<dbReference type="Gene3D" id="3.10.490.20">
    <property type="match status" value="1"/>
</dbReference>
<proteinExistence type="inferred from homology"/>
<feature type="compositionally biased region" description="Basic and acidic residues" evidence="15">
    <location>
        <begin position="2631"/>
        <end position="2641"/>
    </location>
</feature>
<feature type="domain" description="Dynein heavy chain region D6 P-loop" evidence="16">
    <location>
        <begin position="4255"/>
        <end position="4376"/>
    </location>
</feature>
<evidence type="ECO:0000259" key="16">
    <source>
        <dbReference type="Pfam" id="PF03028"/>
    </source>
</evidence>
<dbReference type="InterPro" id="IPR041658">
    <property type="entry name" value="AAA_lid_11"/>
</dbReference>
<feature type="domain" description="Dynein heavy chain C-terminal" evidence="25">
    <location>
        <begin position="4591"/>
        <end position="4940"/>
    </location>
</feature>
<dbReference type="InterPro" id="IPR043160">
    <property type="entry name" value="Dynein_C_barrel"/>
</dbReference>
<dbReference type="Pfam" id="PF12781">
    <property type="entry name" value="AAA_9"/>
    <property type="match status" value="1"/>
</dbReference>
<dbReference type="Pfam" id="PF18198">
    <property type="entry name" value="AAA_lid_11"/>
    <property type="match status" value="1"/>
</dbReference>
<dbReference type="Pfam" id="PF12774">
    <property type="entry name" value="AAA_6"/>
    <property type="match status" value="1"/>
</dbReference>
<evidence type="ECO:0000259" key="24">
    <source>
        <dbReference type="Pfam" id="PF18198"/>
    </source>
</evidence>
<keyword evidence="13" id="KW-0966">Cell projection</keyword>
<feature type="region of interest" description="Disordered" evidence="15">
    <location>
        <begin position="1109"/>
        <end position="1147"/>
    </location>
</feature>
<dbReference type="InterPro" id="IPR042222">
    <property type="entry name" value="Dynein_2_N"/>
</dbReference>
<evidence type="ECO:0000259" key="17">
    <source>
        <dbReference type="Pfam" id="PF08393"/>
    </source>
</evidence>
<dbReference type="SUPFAM" id="SSF52540">
    <property type="entry name" value="P-loop containing nucleoside triphosphate hydrolases"/>
    <property type="match status" value="4"/>
</dbReference>
<dbReference type="Pfam" id="PF12780">
    <property type="entry name" value="AAA_8"/>
    <property type="match status" value="1"/>
</dbReference>
<evidence type="ECO:0000259" key="22">
    <source>
        <dbReference type="Pfam" id="PF17852"/>
    </source>
</evidence>
<keyword evidence="9 14" id="KW-0175">Coiled coil</keyword>
<keyword evidence="10" id="KW-0969">Cilium</keyword>
<dbReference type="Gene3D" id="6.10.140.1060">
    <property type="match status" value="1"/>
</dbReference>
<evidence type="ECO:0000313" key="27">
    <source>
        <dbReference type="Proteomes" id="UP000315496"/>
    </source>
</evidence>
<dbReference type="GO" id="GO:0005874">
    <property type="term" value="C:microtubule"/>
    <property type="evidence" value="ECO:0007669"/>
    <property type="project" value="UniProtKB-KW"/>
</dbReference>
<dbReference type="InterPro" id="IPR035699">
    <property type="entry name" value="AAA_6"/>
</dbReference>
<dbReference type="GO" id="GO:0030286">
    <property type="term" value="C:dynein complex"/>
    <property type="evidence" value="ECO:0007669"/>
    <property type="project" value="UniProtKB-KW"/>
</dbReference>
<dbReference type="InterPro" id="IPR004273">
    <property type="entry name" value="Dynein_heavy_D6_P-loop"/>
</dbReference>
<evidence type="ECO:0000256" key="5">
    <source>
        <dbReference type="ARBA" id="ARBA00022737"/>
    </source>
</evidence>
<keyword evidence="3" id="KW-0963">Cytoplasm</keyword>